<keyword evidence="3" id="KW-1185">Reference proteome</keyword>
<dbReference type="GO" id="GO:0016616">
    <property type="term" value="F:oxidoreductase activity, acting on the CH-OH group of donors, NAD or NADP as acceptor"/>
    <property type="evidence" value="ECO:0007669"/>
    <property type="project" value="InterPro"/>
</dbReference>
<evidence type="ECO:0000313" key="3">
    <source>
        <dbReference type="Proteomes" id="UP000622166"/>
    </source>
</evidence>
<dbReference type="Pfam" id="PF00390">
    <property type="entry name" value="malic"/>
    <property type="match status" value="1"/>
</dbReference>
<dbReference type="RefSeq" id="WP_276530297.1">
    <property type="nucleotide sequence ID" value="NZ_BMVW01000026.1"/>
</dbReference>
<protein>
    <recommendedName>
        <fullName evidence="1">Malic enzyme N-terminal domain-containing protein</fullName>
    </recommendedName>
</protein>
<reference evidence="2" key="2">
    <citation type="submission" date="2020-09" db="EMBL/GenBank/DDBJ databases">
        <authorList>
            <person name="Sun Q."/>
            <person name="Ohkuma M."/>
        </authorList>
    </citation>
    <scope>NUCLEOTIDE SEQUENCE</scope>
    <source>
        <strain evidence="2">JCM 4815</strain>
    </source>
</reference>
<sequence length="44" mass="4385">MATDGEAILGSGDWGVGGIDIAVGELAVYTAAAGVDPHRTARSR</sequence>
<dbReference type="InterPro" id="IPR046346">
    <property type="entry name" value="Aminoacid_DH-like_N_sf"/>
</dbReference>
<dbReference type="InterPro" id="IPR012301">
    <property type="entry name" value="Malic_N_dom"/>
</dbReference>
<dbReference type="SUPFAM" id="SSF53223">
    <property type="entry name" value="Aminoacid dehydrogenase-like, N-terminal domain"/>
    <property type="match status" value="1"/>
</dbReference>
<organism evidence="2 3">
    <name type="scientific">Streptomyces poonensis</name>
    <dbReference type="NCBI Taxonomy" id="68255"/>
    <lineage>
        <taxon>Bacteria</taxon>
        <taxon>Bacillati</taxon>
        <taxon>Actinomycetota</taxon>
        <taxon>Actinomycetes</taxon>
        <taxon>Kitasatosporales</taxon>
        <taxon>Streptomycetaceae</taxon>
        <taxon>Streptomyces</taxon>
    </lineage>
</organism>
<dbReference type="GO" id="GO:0004470">
    <property type="term" value="F:malic enzyme activity"/>
    <property type="evidence" value="ECO:0007669"/>
    <property type="project" value="InterPro"/>
</dbReference>
<name>A0A918QCW8_9ACTN</name>
<dbReference type="PANTHER" id="PTHR23406">
    <property type="entry name" value="MALIC ENZYME-RELATED"/>
    <property type="match status" value="1"/>
</dbReference>
<evidence type="ECO:0000259" key="1">
    <source>
        <dbReference type="Pfam" id="PF00390"/>
    </source>
</evidence>
<dbReference type="Proteomes" id="UP000622166">
    <property type="component" value="Unassembled WGS sequence"/>
</dbReference>
<dbReference type="Gene3D" id="3.40.50.10380">
    <property type="entry name" value="Malic enzyme, N-terminal domain"/>
    <property type="match status" value="1"/>
</dbReference>
<feature type="domain" description="Malic enzyme N-terminal" evidence="1">
    <location>
        <begin position="2"/>
        <end position="40"/>
    </location>
</feature>
<dbReference type="AlphaFoldDB" id="A0A918QCW8"/>
<evidence type="ECO:0000313" key="2">
    <source>
        <dbReference type="EMBL" id="GGZ41555.1"/>
    </source>
</evidence>
<dbReference type="InterPro" id="IPR037062">
    <property type="entry name" value="Malic_N_dom_sf"/>
</dbReference>
<dbReference type="GO" id="GO:0006108">
    <property type="term" value="P:malate metabolic process"/>
    <property type="evidence" value="ECO:0007669"/>
    <property type="project" value="TreeGrafter"/>
</dbReference>
<proteinExistence type="predicted"/>
<dbReference type="EMBL" id="BMVW01000026">
    <property type="protein sequence ID" value="GGZ41555.1"/>
    <property type="molecule type" value="Genomic_DNA"/>
</dbReference>
<gene>
    <name evidence="2" type="ORF">GCM10010365_72850</name>
</gene>
<dbReference type="GO" id="GO:0005829">
    <property type="term" value="C:cytosol"/>
    <property type="evidence" value="ECO:0007669"/>
    <property type="project" value="TreeGrafter"/>
</dbReference>
<reference evidence="2" key="1">
    <citation type="journal article" date="2014" name="Int. J. Syst. Evol. Microbiol.">
        <title>Complete genome sequence of Corynebacterium casei LMG S-19264T (=DSM 44701T), isolated from a smear-ripened cheese.</title>
        <authorList>
            <consortium name="US DOE Joint Genome Institute (JGI-PGF)"/>
            <person name="Walter F."/>
            <person name="Albersmeier A."/>
            <person name="Kalinowski J."/>
            <person name="Ruckert C."/>
        </authorList>
    </citation>
    <scope>NUCLEOTIDE SEQUENCE</scope>
    <source>
        <strain evidence="2">JCM 4815</strain>
    </source>
</reference>
<comment type="caution">
    <text evidence="2">The sequence shown here is derived from an EMBL/GenBank/DDBJ whole genome shotgun (WGS) entry which is preliminary data.</text>
</comment>
<dbReference type="PANTHER" id="PTHR23406:SF34">
    <property type="entry name" value="NAD-DEPENDENT MALIC ENZYME, MITOCHONDRIAL"/>
    <property type="match status" value="1"/>
</dbReference>
<accession>A0A918QCW8</accession>